<sequence>MAPRRHFPQNSPALKAFGAQLRRAREAKKIKQTTLAELTNTHGSFVSKVENGFRRCNADFVRQADAYLETNGALIELWEDLNREGHPVPLWFDWPEIEKDAVELTAWQPNVIPGLLQHEDYARTFFTDDESAAARIERQKIITRAENPTKLVALIKKEVLYYLVNSKEAMSKQLEYLLEMSERPNVTIQIVMNDGLPAGVDGACVVAFLEDRSQVAYIDTMIRGITTDAPEDLAAIADKLIKIRGKALPVSMSRDAIREAIQAWT</sequence>
<dbReference type="EMBL" id="JACJIA010000015">
    <property type="protein sequence ID" value="MBA8956335.1"/>
    <property type="molecule type" value="Genomic_DNA"/>
</dbReference>
<evidence type="ECO:0000313" key="2">
    <source>
        <dbReference type="EMBL" id="MBA8956335.1"/>
    </source>
</evidence>
<dbReference type="InterPro" id="IPR010982">
    <property type="entry name" value="Lambda_DNA-bd_dom_sf"/>
</dbReference>
<protein>
    <submittedName>
        <fullName evidence="2">Transcriptional regulator with XRE-family HTH domain</fullName>
    </submittedName>
</protein>
<comment type="caution">
    <text evidence="2">The sequence shown here is derived from an EMBL/GenBank/DDBJ whole genome shotgun (WGS) entry which is preliminary data.</text>
</comment>
<dbReference type="Gene3D" id="1.10.260.40">
    <property type="entry name" value="lambda repressor-like DNA-binding domains"/>
    <property type="match status" value="1"/>
</dbReference>
<dbReference type="InterPro" id="IPR043917">
    <property type="entry name" value="DUF5753"/>
</dbReference>
<dbReference type="Pfam" id="PF13560">
    <property type="entry name" value="HTH_31"/>
    <property type="match status" value="1"/>
</dbReference>
<evidence type="ECO:0000313" key="3">
    <source>
        <dbReference type="Proteomes" id="UP000572680"/>
    </source>
</evidence>
<proteinExistence type="predicted"/>
<dbReference type="InterPro" id="IPR001387">
    <property type="entry name" value="Cro/C1-type_HTH"/>
</dbReference>
<evidence type="ECO:0000259" key="1">
    <source>
        <dbReference type="PROSITE" id="PS50943"/>
    </source>
</evidence>
<dbReference type="RefSeq" id="WP_182848257.1">
    <property type="nucleotide sequence ID" value="NZ_BAAALP010000083.1"/>
</dbReference>
<feature type="domain" description="HTH cro/C1-type" evidence="1">
    <location>
        <begin position="21"/>
        <end position="52"/>
    </location>
</feature>
<dbReference type="PROSITE" id="PS50943">
    <property type="entry name" value="HTH_CROC1"/>
    <property type="match status" value="1"/>
</dbReference>
<name>A0A7W3QR22_ACTNM</name>
<dbReference type="SMART" id="SM00530">
    <property type="entry name" value="HTH_XRE"/>
    <property type="match status" value="1"/>
</dbReference>
<organism evidence="2 3">
    <name type="scientific">Actinomadura namibiensis</name>
    <dbReference type="NCBI Taxonomy" id="182080"/>
    <lineage>
        <taxon>Bacteria</taxon>
        <taxon>Bacillati</taxon>
        <taxon>Actinomycetota</taxon>
        <taxon>Actinomycetes</taxon>
        <taxon>Streptosporangiales</taxon>
        <taxon>Thermomonosporaceae</taxon>
        <taxon>Actinomadura</taxon>
    </lineage>
</organism>
<gene>
    <name evidence="2" type="ORF">HNR61_008017</name>
</gene>
<dbReference type="Pfam" id="PF19054">
    <property type="entry name" value="DUF5753"/>
    <property type="match status" value="1"/>
</dbReference>
<dbReference type="Proteomes" id="UP000572680">
    <property type="component" value="Unassembled WGS sequence"/>
</dbReference>
<dbReference type="GO" id="GO:0003677">
    <property type="term" value="F:DNA binding"/>
    <property type="evidence" value="ECO:0007669"/>
    <property type="project" value="InterPro"/>
</dbReference>
<keyword evidence="3" id="KW-1185">Reference proteome</keyword>
<dbReference type="SUPFAM" id="SSF47413">
    <property type="entry name" value="lambda repressor-like DNA-binding domains"/>
    <property type="match status" value="1"/>
</dbReference>
<dbReference type="CDD" id="cd00093">
    <property type="entry name" value="HTH_XRE"/>
    <property type="match status" value="1"/>
</dbReference>
<reference evidence="2 3" key="1">
    <citation type="submission" date="2020-08" db="EMBL/GenBank/DDBJ databases">
        <title>Genomic Encyclopedia of Type Strains, Phase IV (KMG-IV): sequencing the most valuable type-strain genomes for metagenomic binning, comparative biology and taxonomic classification.</title>
        <authorList>
            <person name="Goeker M."/>
        </authorList>
    </citation>
    <scope>NUCLEOTIDE SEQUENCE [LARGE SCALE GENOMIC DNA]</scope>
    <source>
        <strain evidence="2 3">DSM 44197</strain>
    </source>
</reference>
<dbReference type="AlphaFoldDB" id="A0A7W3QR22"/>
<accession>A0A7W3QR22</accession>